<dbReference type="AlphaFoldDB" id="A0A2T1HTJ3"/>
<evidence type="ECO:0000256" key="1">
    <source>
        <dbReference type="SAM" id="MobiDB-lite"/>
    </source>
</evidence>
<name>A0A2T1HTJ3_9HYPH</name>
<dbReference type="Proteomes" id="UP000239772">
    <property type="component" value="Unassembled WGS sequence"/>
</dbReference>
<dbReference type="EMBL" id="PVZS01000010">
    <property type="protein sequence ID" value="PSC04967.1"/>
    <property type="molecule type" value="Genomic_DNA"/>
</dbReference>
<gene>
    <name evidence="2" type="ORF">SLNSH_11005</name>
</gene>
<proteinExistence type="predicted"/>
<evidence type="ECO:0000313" key="3">
    <source>
        <dbReference type="Proteomes" id="UP000239772"/>
    </source>
</evidence>
<feature type="region of interest" description="Disordered" evidence="1">
    <location>
        <begin position="20"/>
        <end position="42"/>
    </location>
</feature>
<sequence length="75" mass="7770">MGAFPRVLVAATSTAVIPGRSGGAAEGKGIQGSAREPFFGSRRPTYRAGVPNQRSRVFPWIPFPALRAAGDDGGV</sequence>
<keyword evidence="3" id="KW-1185">Reference proteome</keyword>
<feature type="compositionally biased region" description="Gly residues" evidence="1">
    <location>
        <begin position="20"/>
        <end position="30"/>
    </location>
</feature>
<reference evidence="3" key="1">
    <citation type="submission" date="2018-03" db="EMBL/GenBank/DDBJ databases">
        <authorList>
            <person name="Sun L."/>
            <person name="Liu H."/>
            <person name="Chen W."/>
            <person name="Huang K."/>
            <person name="Liu W."/>
            <person name="Gao X."/>
        </authorList>
    </citation>
    <scope>NUCLEOTIDE SEQUENCE [LARGE SCALE GENOMIC DNA]</scope>
    <source>
        <strain evidence="3">SH9</strain>
    </source>
</reference>
<protein>
    <submittedName>
        <fullName evidence="2">Uncharacterized protein</fullName>
    </submittedName>
</protein>
<organism evidence="2 3">
    <name type="scientific">Alsobacter soli</name>
    <dbReference type="NCBI Taxonomy" id="2109933"/>
    <lineage>
        <taxon>Bacteria</taxon>
        <taxon>Pseudomonadati</taxon>
        <taxon>Pseudomonadota</taxon>
        <taxon>Alphaproteobacteria</taxon>
        <taxon>Hyphomicrobiales</taxon>
        <taxon>Alsobacteraceae</taxon>
        <taxon>Alsobacter</taxon>
    </lineage>
</organism>
<evidence type="ECO:0000313" key="2">
    <source>
        <dbReference type="EMBL" id="PSC04967.1"/>
    </source>
</evidence>
<accession>A0A2T1HTJ3</accession>
<comment type="caution">
    <text evidence="2">The sequence shown here is derived from an EMBL/GenBank/DDBJ whole genome shotgun (WGS) entry which is preliminary data.</text>
</comment>